<dbReference type="EMBL" id="SSOC01000001">
    <property type="protein sequence ID" value="THF67005.1"/>
    <property type="molecule type" value="Genomic_DNA"/>
</dbReference>
<dbReference type="InterPro" id="IPR027417">
    <property type="entry name" value="P-loop_NTPase"/>
</dbReference>
<proteinExistence type="predicted"/>
<dbReference type="Proteomes" id="UP000308430">
    <property type="component" value="Unassembled WGS sequence"/>
</dbReference>
<evidence type="ECO:0000256" key="3">
    <source>
        <dbReference type="ARBA" id="ARBA00022741"/>
    </source>
</evidence>
<evidence type="ECO:0000259" key="5">
    <source>
        <dbReference type="PROSITE" id="PS50893"/>
    </source>
</evidence>
<dbReference type="GO" id="GO:0005524">
    <property type="term" value="F:ATP binding"/>
    <property type="evidence" value="ECO:0007669"/>
    <property type="project" value="UniProtKB-KW"/>
</dbReference>
<dbReference type="Gene3D" id="3.40.50.300">
    <property type="entry name" value="P-loop containing nucleotide triphosphate hydrolases"/>
    <property type="match status" value="1"/>
</dbReference>
<dbReference type="InterPro" id="IPR013611">
    <property type="entry name" value="Transp-assoc_OB_typ2"/>
</dbReference>
<evidence type="ECO:0000313" key="7">
    <source>
        <dbReference type="Proteomes" id="UP000308430"/>
    </source>
</evidence>
<accession>A0A4S4B373</accession>
<dbReference type="AlphaFoldDB" id="A0A4S4B373"/>
<evidence type="ECO:0000256" key="1">
    <source>
        <dbReference type="ARBA" id="ARBA00022448"/>
    </source>
</evidence>
<feature type="domain" description="ABC transporter" evidence="5">
    <location>
        <begin position="17"/>
        <end position="248"/>
    </location>
</feature>
<dbReference type="SMART" id="SM00382">
    <property type="entry name" value="AAA"/>
    <property type="match status" value="1"/>
</dbReference>
<dbReference type="Gene3D" id="2.40.50.100">
    <property type="match status" value="1"/>
</dbReference>
<dbReference type="FunFam" id="3.40.50.300:FF:000042">
    <property type="entry name" value="Maltose/maltodextrin ABC transporter, ATP-binding protein"/>
    <property type="match status" value="1"/>
</dbReference>
<dbReference type="Pfam" id="PF08402">
    <property type="entry name" value="TOBE_2"/>
    <property type="match status" value="1"/>
</dbReference>
<dbReference type="PROSITE" id="PS00211">
    <property type="entry name" value="ABC_TRANSPORTER_1"/>
    <property type="match status" value="1"/>
</dbReference>
<keyword evidence="2" id="KW-1003">Cell membrane</keyword>
<evidence type="ECO:0000256" key="4">
    <source>
        <dbReference type="ARBA" id="ARBA00022840"/>
    </source>
</evidence>
<dbReference type="GO" id="GO:0016887">
    <property type="term" value="F:ATP hydrolysis activity"/>
    <property type="evidence" value="ECO:0007669"/>
    <property type="project" value="InterPro"/>
</dbReference>
<dbReference type="PROSITE" id="PS50893">
    <property type="entry name" value="ABC_TRANSPORTER_2"/>
    <property type="match status" value="1"/>
</dbReference>
<protein>
    <submittedName>
        <fullName evidence="6">ABC transporter ATP-binding protein</fullName>
    </submittedName>
</protein>
<keyword evidence="1" id="KW-0813">Transport</keyword>
<sequence length="371" mass="40858">MATETRQAAQETPPAHVSFRGVQKTYDGENLIVRNLDLDIRRGEFITLLGPSGSGKTTCLMMLAGFETPTAGEIRLGDCVINRLPPHKRNIGMVFQNYALFPNMTVRENLRFPLSVRKFSAAEIDAKVKRALEMVQLGGFENRRPAQLSGGQQQRVALARALVFEPQLVLMDEPLGALDKQLREHMQLEIKHIHQTLGITFVFVTHDQGEALTMSDRIAVFNHGVIQQIDVPEVLYEKPANAFVASFIGENNALSGRIDSRTGDIVSVLLPDGNRIAVSAGDAGGPGSDTLVSIRPERVRLARERAPRDNLLRATVLEHIYLGDHVRLRMQVAGCDNFTMKTPISRLDRCPAAGEHVDLALAPEHLLALAA</sequence>
<dbReference type="InterPro" id="IPR008995">
    <property type="entry name" value="Mo/tungstate-bd_C_term_dom"/>
</dbReference>
<comment type="caution">
    <text evidence="6">The sequence shown here is derived from an EMBL/GenBank/DDBJ whole genome shotgun (WGS) entry which is preliminary data.</text>
</comment>
<gene>
    <name evidence="6" type="ORF">E6C76_01010</name>
</gene>
<dbReference type="RefSeq" id="WP_136346414.1">
    <property type="nucleotide sequence ID" value="NZ_SSOC01000001.1"/>
</dbReference>
<dbReference type="PANTHER" id="PTHR42781">
    <property type="entry name" value="SPERMIDINE/PUTRESCINE IMPORT ATP-BINDING PROTEIN POTA"/>
    <property type="match status" value="1"/>
</dbReference>
<dbReference type="SUPFAM" id="SSF50331">
    <property type="entry name" value="MOP-like"/>
    <property type="match status" value="1"/>
</dbReference>
<keyword evidence="2" id="KW-0472">Membrane</keyword>
<dbReference type="InterPro" id="IPR050093">
    <property type="entry name" value="ABC_SmlMolc_Importer"/>
</dbReference>
<dbReference type="OrthoDB" id="5298774at2"/>
<reference evidence="6 7" key="1">
    <citation type="submission" date="2019-04" db="EMBL/GenBank/DDBJ databases">
        <title>Azoarcus nasutitermitis sp. nov. isolated from termite nest.</title>
        <authorList>
            <person name="Lin S.-Y."/>
            <person name="Hameed A."/>
            <person name="Hsu Y.-H."/>
            <person name="Young C.-C."/>
        </authorList>
    </citation>
    <scope>NUCLEOTIDE SEQUENCE [LARGE SCALE GENOMIC DNA]</scope>
    <source>
        <strain evidence="6 7">CC-YHH838</strain>
    </source>
</reference>
<keyword evidence="4 6" id="KW-0067">ATP-binding</keyword>
<keyword evidence="7" id="KW-1185">Reference proteome</keyword>
<dbReference type="PANTHER" id="PTHR42781:SF6">
    <property type="entry name" value="SPERMIDINE_PUTRESCINE IMPORT ATP-BINDING PROTEIN POTA"/>
    <property type="match status" value="1"/>
</dbReference>
<keyword evidence="3" id="KW-0547">Nucleotide-binding</keyword>
<dbReference type="GO" id="GO:0140359">
    <property type="term" value="F:ABC-type transporter activity"/>
    <property type="evidence" value="ECO:0007669"/>
    <property type="project" value="UniProtKB-ARBA"/>
</dbReference>
<name>A0A4S4B373_9RHOO</name>
<organism evidence="6 7">
    <name type="scientific">Pseudothauera nasutitermitis</name>
    <dbReference type="NCBI Taxonomy" id="2565930"/>
    <lineage>
        <taxon>Bacteria</taxon>
        <taxon>Pseudomonadati</taxon>
        <taxon>Pseudomonadota</taxon>
        <taxon>Betaproteobacteria</taxon>
        <taxon>Rhodocyclales</taxon>
        <taxon>Zoogloeaceae</taxon>
        <taxon>Pseudothauera</taxon>
    </lineage>
</organism>
<evidence type="ECO:0000313" key="6">
    <source>
        <dbReference type="EMBL" id="THF67005.1"/>
    </source>
</evidence>
<dbReference type="SUPFAM" id="SSF52540">
    <property type="entry name" value="P-loop containing nucleoside triphosphate hydrolases"/>
    <property type="match status" value="1"/>
</dbReference>
<dbReference type="GO" id="GO:0043190">
    <property type="term" value="C:ATP-binding cassette (ABC) transporter complex"/>
    <property type="evidence" value="ECO:0007669"/>
    <property type="project" value="InterPro"/>
</dbReference>
<dbReference type="InterPro" id="IPR003593">
    <property type="entry name" value="AAA+_ATPase"/>
</dbReference>
<evidence type="ECO:0000256" key="2">
    <source>
        <dbReference type="ARBA" id="ARBA00022475"/>
    </source>
</evidence>
<dbReference type="InterPro" id="IPR003439">
    <property type="entry name" value="ABC_transporter-like_ATP-bd"/>
</dbReference>
<dbReference type="InterPro" id="IPR017871">
    <property type="entry name" value="ABC_transporter-like_CS"/>
</dbReference>
<dbReference type="Pfam" id="PF00005">
    <property type="entry name" value="ABC_tran"/>
    <property type="match status" value="1"/>
</dbReference>